<dbReference type="RefSeq" id="WP_226591654.1">
    <property type="nucleotide sequence ID" value="NZ_BLAY01000202.1"/>
</dbReference>
<accession>A0AAV3XPS5</accession>
<feature type="region of interest" description="Disordered" evidence="1">
    <location>
        <begin position="154"/>
        <end position="189"/>
    </location>
</feature>
<sequence length="189" mass="20637">MVRYTLPQSPEVVLTVSGKDSAKAREKAMDQLMELIDAGKLPTELDEGFGPQDFIEVKDLEPDGTASDEDAVTGAIQILSNLASLKLKVQETRAEALKVRAQVDILFSDNSVSEEEISSLKEGFKVLKNFAQMNLRYQEARSKAEQARTILDEALKSPEISAGTVEENGDSPVTPEKGKATEPTKPQKT</sequence>
<dbReference type="Proteomes" id="UP001050975">
    <property type="component" value="Unassembled WGS sequence"/>
</dbReference>
<evidence type="ECO:0000313" key="2">
    <source>
        <dbReference type="EMBL" id="GET43140.1"/>
    </source>
</evidence>
<evidence type="ECO:0000256" key="1">
    <source>
        <dbReference type="SAM" id="MobiDB-lite"/>
    </source>
</evidence>
<proteinExistence type="predicted"/>
<organism evidence="2 3">
    <name type="scientific">Microseira wollei NIES-4236</name>
    <dbReference type="NCBI Taxonomy" id="2530354"/>
    <lineage>
        <taxon>Bacteria</taxon>
        <taxon>Bacillati</taxon>
        <taxon>Cyanobacteriota</taxon>
        <taxon>Cyanophyceae</taxon>
        <taxon>Oscillatoriophycideae</taxon>
        <taxon>Aerosakkonematales</taxon>
        <taxon>Aerosakkonemataceae</taxon>
        <taxon>Microseira</taxon>
    </lineage>
</organism>
<evidence type="ECO:0008006" key="4">
    <source>
        <dbReference type="Google" id="ProtNLM"/>
    </source>
</evidence>
<dbReference type="AlphaFoldDB" id="A0AAV3XPS5"/>
<gene>
    <name evidence="2" type="ORF">MiSe_79610</name>
</gene>
<reference evidence="2" key="1">
    <citation type="submission" date="2019-10" db="EMBL/GenBank/DDBJ databases">
        <title>Draft genome sequece of Microseira wollei NIES-4236.</title>
        <authorList>
            <person name="Yamaguchi H."/>
            <person name="Suzuki S."/>
            <person name="Kawachi M."/>
        </authorList>
    </citation>
    <scope>NUCLEOTIDE SEQUENCE</scope>
    <source>
        <strain evidence="2">NIES-4236</strain>
    </source>
</reference>
<comment type="caution">
    <text evidence="2">The sequence shown here is derived from an EMBL/GenBank/DDBJ whole genome shotgun (WGS) entry which is preliminary data.</text>
</comment>
<keyword evidence="3" id="KW-1185">Reference proteome</keyword>
<dbReference type="EMBL" id="BLAY01000202">
    <property type="protein sequence ID" value="GET43140.1"/>
    <property type="molecule type" value="Genomic_DNA"/>
</dbReference>
<name>A0AAV3XPS5_9CYAN</name>
<protein>
    <recommendedName>
        <fullName evidence="4">Chromosome segregation ATPase</fullName>
    </recommendedName>
</protein>
<evidence type="ECO:0000313" key="3">
    <source>
        <dbReference type="Proteomes" id="UP001050975"/>
    </source>
</evidence>